<feature type="chain" id="PRO_5047320564" evidence="1">
    <location>
        <begin position="24"/>
        <end position="187"/>
    </location>
</feature>
<evidence type="ECO:0000313" key="2">
    <source>
        <dbReference type="EMBL" id="GAA0700663.1"/>
    </source>
</evidence>
<dbReference type="EMBL" id="BAAAET010000005">
    <property type="protein sequence ID" value="GAA0700663.1"/>
    <property type="molecule type" value="Genomic_DNA"/>
</dbReference>
<feature type="signal peptide" evidence="1">
    <location>
        <begin position="1"/>
        <end position="23"/>
    </location>
</feature>
<proteinExistence type="predicted"/>
<dbReference type="RefSeq" id="WP_343808361.1">
    <property type="nucleotide sequence ID" value="NZ_BAAAET010000005.1"/>
</dbReference>
<protein>
    <submittedName>
        <fullName evidence="2">Uncharacterized protein</fullName>
    </submittedName>
</protein>
<keyword evidence="1" id="KW-0732">Signal</keyword>
<reference evidence="2 3" key="1">
    <citation type="journal article" date="2019" name="Int. J. Syst. Evol. Microbiol.">
        <title>The Global Catalogue of Microorganisms (GCM) 10K type strain sequencing project: providing services to taxonomists for standard genome sequencing and annotation.</title>
        <authorList>
            <consortium name="The Broad Institute Genomics Platform"/>
            <consortium name="The Broad Institute Genome Sequencing Center for Infectious Disease"/>
            <person name="Wu L."/>
            <person name="Ma J."/>
        </authorList>
    </citation>
    <scope>NUCLEOTIDE SEQUENCE [LARGE SCALE GENOMIC DNA]</scope>
    <source>
        <strain evidence="2 3">JCM 15134</strain>
    </source>
</reference>
<dbReference type="Proteomes" id="UP001499915">
    <property type="component" value="Unassembled WGS sequence"/>
</dbReference>
<evidence type="ECO:0000256" key="1">
    <source>
        <dbReference type="SAM" id="SignalP"/>
    </source>
</evidence>
<sequence length="187" mass="19847">MFIKNILMGITTLFLSLSLNLYAQEQGGGHHYVLNLIGSGNMYPSLVPDIDGDSIDDDAICFDVELVNGKNRQIVGTATDCLSNIEPSGSGVRLVGTTFFHMPQGTLITRGYTSVKPVGHPTTTPSGQPVTHVTGASSDQNAILGGTGVFANREGTVRLSGMVDMTNFTGDEGTPIAFDCLFIIDLY</sequence>
<gene>
    <name evidence="2" type="ORF">GCM10009104_32120</name>
</gene>
<comment type="caution">
    <text evidence="2">The sequence shown here is derived from an EMBL/GenBank/DDBJ whole genome shotgun (WGS) entry which is preliminary data.</text>
</comment>
<keyword evidence="3" id="KW-1185">Reference proteome</keyword>
<name>A0ABN1IAS2_9GAMM</name>
<evidence type="ECO:0000313" key="3">
    <source>
        <dbReference type="Proteomes" id="UP001499915"/>
    </source>
</evidence>
<accession>A0ABN1IAS2</accession>
<organism evidence="2 3">
    <name type="scientific">Marinobacterium maritimum</name>
    <dbReference type="NCBI Taxonomy" id="500162"/>
    <lineage>
        <taxon>Bacteria</taxon>
        <taxon>Pseudomonadati</taxon>
        <taxon>Pseudomonadota</taxon>
        <taxon>Gammaproteobacteria</taxon>
        <taxon>Oceanospirillales</taxon>
        <taxon>Oceanospirillaceae</taxon>
        <taxon>Marinobacterium</taxon>
    </lineage>
</organism>